<comment type="caution">
    <text evidence="1">The sequence shown here is derived from an EMBL/GenBank/DDBJ whole genome shotgun (WGS) entry which is preliminary data.</text>
</comment>
<dbReference type="EMBL" id="BAAAQR010000002">
    <property type="protein sequence ID" value="GAA2139776.1"/>
    <property type="molecule type" value="Genomic_DNA"/>
</dbReference>
<proteinExistence type="predicted"/>
<evidence type="ECO:0000313" key="1">
    <source>
        <dbReference type="EMBL" id="GAA2139776.1"/>
    </source>
</evidence>
<dbReference type="Proteomes" id="UP001501771">
    <property type="component" value="Unassembled WGS sequence"/>
</dbReference>
<reference evidence="1 2" key="1">
    <citation type="journal article" date="2019" name="Int. J. Syst. Evol. Microbiol.">
        <title>The Global Catalogue of Microorganisms (GCM) 10K type strain sequencing project: providing services to taxonomists for standard genome sequencing and annotation.</title>
        <authorList>
            <consortium name="The Broad Institute Genomics Platform"/>
            <consortium name="The Broad Institute Genome Sequencing Center for Infectious Disease"/>
            <person name="Wu L."/>
            <person name="Ma J."/>
        </authorList>
    </citation>
    <scope>NUCLEOTIDE SEQUENCE [LARGE SCALE GENOMIC DNA]</scope>
    <source>
        <strain evidence="1 2">JCM 16022</strain>
    </source>
</reference>
<sequence>MYGDTSVIRGLARTMRDQAADIRHEADRLVAHAESVHWRGLAADALRLRSRERAAELRRTAALHDDAADALDHHADEVDRLKDLIAAIERRVHGLVAGARDRLADLGRGILDGIRHVAPDPLDQLLDRFVPPPSGSKDWLDIEIPGLH</sequence>
<accession>A0ABN2ZBN6</accession>
<gene>
    <name evidence="1" type="ORF">GCM10009844_08840</name>
</gene>
<evidence type="ECO:0000313" key="2">
    <source>
        <dbReference type="Proteomes" id="UP001501771"/>
    </source>
</evidence>
<organism evidence="1 2">
    <name type="scientific">Nocardioides koreensis</name>
    <dbReference type="NCBI Taxonomy" id="433651"/>
    <lineage>
        <taxon>Bacteria</taxon>
        <taxon>Bacillati</taxon>
        <taxon>Actinomycetota</taxon>
        <taxon>Actinomycetes</taxon>
        <taxon>Propionibacteriales</taxon>
        <taxon>Nocardioidaceae</taxon>
        <taxon>Nocardioides</taxon>
    </lineage>
</organism>
<dbReference type="RefSeq" id="WP_344148201.1">
    <property type="nucleotide sequence ID" value="NZ_BAAAQR010000002.1"/>
</dbReference>
<keyword evidence="2" id="KW-1185">Reference proteome</keyword>
<name>A0ABN2ZBN6_9ACTN</name>
<protein>
    <submittedName>
        <fullName evidence="1">Uncharacterized protein</fullName>
    </submittedName>
</protein>